<name>A0A0F8WGW1_9ZZZZ</name>
<proteinExistence type="predicted"/>
<accession>A0A0F8WGW1</accession>
<dbReference type="EMBL" id="LAZR01065157">
    <property type="protein sequence ID" value="KKK56102.1"/>
    <property type="molecule type" value="Genomic_DNA"/>
</dbReference>
<protein>
    <submittedName>
        <fullName evidence="1">Uncharacterized protein</fullName>
    </submittedName>
</protein>
<dbReference type="AlphaFoldDB" id="A0A0F8WGW1"/>
<organism evidence="1">
    <name type="scientific">marine sediment metagenome</name>
    <dbReference type="NCBI Taxonomy" id="412755"/>
    <lineage>
        <taxon>unclassified sequences</taxon>
        <taxon>metagenomes</taxon>
        <taxon>ecological metagenomes</taxon>
    </lineage>
</organism>
<sequence>MSIGTRKKTYAICYDKVTAKGEAMSTKIWIGDKMYLVDEPVREYVDELQAEVDPWALITGRRASNGL</sequence>
<evidence type="ECO:0000313" key="1">
    <source>
        <dbReference type="EMBL" id="KKK56102.1"/>
    </source>
</evidence>
<comment type="caution">
    <text evidence="1">The sequence shown here is derived from an EMBL/GenBank/DDBJ whole genome shotgun (WGS) entry which is preliminary data.</text>
</comment>
<gene>
    <name evidence="1" type="ORF">LCGC14_3067900</name>
</gene>
<reference evidence="1" key="1">
    <citation type="journal article" date="2015" name="Nature">
        <title>Complex archaea that bridge the gap between prokaryotes and eukaryotes.</title>
        <authorList>
            <person name="Spang A."/>
            <person name="Saw J.H."/>
            <person name="Jorgensen S.L."/>
            <person name="Zaremba-Niedzwiedzka K."/>
            <person name="Martijn J."/>
            <person name="Lind A.E."/>
            <person name="van Eijk R."/>
            <person name="Schleper C."/>
            <person name="Guy L."/>
            <person name="Ettema T.J."/>
        </authorList>
    </citation>
    <scope>NUCLEOTIDE SEQUENCE</scope>
</reference>